<dbReference type="PATRIC" id="fig|1095748.3.peg.1125"/>
<reference evidence="1 2" key="1">
    <citation type="submission" date="2012-04" db="EMBL/GenBank/DDBJ databases">
        <authorList>
            <person name="Harkins D.M."/>
            <person name="Madupu R."/>
            <person name="Durkin A.S."/>
            <person name="Torralba M."/>
            <person name="Methe B."/>
            <person name="Sutton G.G."/>
            <person name="Nelson K.E."/>
        </authorList>
    </citation>
    <scope>NUCLEOTIDE SEQUENCE [LARGE SCALE GENOMIC DNA]</scope>
    <source>
        <strain evidence="1 2">VK64</strain>
    </source>
</reference>
<sequence length="45" mass="5402">MAHLYQALHYTTTIKKFSRKILGLPQVIYRYPTDLRFTQSIDILF</sequence>
<gene>
    <name evidence="1" type="ORF">HMPREF1051_2470</name>
</gene>
<proteinExistence type="predicted"/>
<dbReference type="EMBL" id="AJMT01000085">
    <property type="protein sequence ID" value="EIG29200.1"/>
    <property type="molecule type" value="Genomic_DNA"/>
</dbReference>
<evidence type="ECO:0000313" key="2">
    <source>
        <dbReference type="Proteomes" id="UP000004473"/>
    </source>
</evidence>
<dbReference type="Proteomes" id="UP000004473">
    <property type="component" value="Unassembled WGS sequence"/>
</dbReference>
<comment type="caution">
    <text evidence="1">The sequence shown here is derived from an EMBL/GenBank/DDBJ whole genome shotgun (WGS) entry which is preliminary data.</text>
</comment>
<dbReference type="AlphaFoldDB" id="I2NTN9"/>
<accession>I2NTN9</accession>
<name>I2NTN9_NEISI</name>
<protein>
    <submittedName>
        <fullName evidence="1">Uncharacterized protein</fullName>
    </submittedName>
</protein>
<organism evidence="1 2">
    <name type="scientific">Neisseria sicca VK64</name>
    <dbReference type="NCBI Taxonomy" id="1095748"/>
    <lineage>
        <taxon>Bacteria</taxon>
        <taxon>Pseudomonadati</taxon>
        <taxon>Pseudomonadota</taxon>
        <taxon>Betaproteobacteria</taxon>
        <taxon>Neisseriales</taxon>
        <taxon>Neisseriaceae</taxon>
        <taxon>Neisseria</taxon>
    </lineage>
</organism>
<evidence type="ECO:0000313" key="1">
    <source>
        <dbReference type="EMBL" id="EIG29200.1"/>
    </source>
</evidence>